<feature type="region of interest" description="Disordered" evidence="1">
    <location>
        <begin position="47"/>
        <end position="104"/>
    </location>
</feature>
<dbReference type="Proteomes" id="UP000001058">
    <property type="component" value="Unassembled WGS sequence"/>
</dbReference>
<dbReference type="Gene3D" id="1.25.40.10">
    <property type="entry name" value="Tetratricopeptide repeat domain"/>
    <property type="match status" value="1"/>
</dbReference>
<feature type="compositionally biased region" description="Low complexity" evidence="1">
    <location>
        <begin position="90"/>
        <end position="104"/>
    </location>
</feature>
<gene>
    <name evidence="2" type="ORF">VOLCADRAFT_121454</name>
</gene>
<dbReference type="SMART" id="SM00028">
    <property type="entry name" value="TPR"/>
    <property type="match status" value="2"/>
</dbReference>
<dbReference type="eggNOG" id="ENOG502QS3G">
    <property type="taxonomic scope" value="Eukaryota"/>
</dbReference>
<dbReference type="InParanoid" id="D8UAP6"/>
<dbReference type="FunCoup" id="D8UAP6">
    <property type="interactions" value="527"/>
</dbReference>
<dbReference type="InterPro" id="IPR019734">
    <property type="entry name" value="TPR_rpt"/>
</dbReference>
<name>D8UAP6_VOLCA</name>
<dbReference type="Pfam" id="PF13432">
    <property type="entry name" value="TPR_16"/>
    <property type="match status" value="1"/>
</dbReference>
<feature type="compositionally biased region" description="Polar residues" evidence="1">
    <location>
        <begin position="80"/>
        <end position="89"/>
    </location>
</feature>
<protein>
    <submittedName>
        <fullName evidence="2">Uncharacterized protein</fullName>
    </submittedName>
</protein>
<dbReference type="AlphaFoldDB" id="D8UAP6"/>
<evidence type="ECO:0000313" key="3">
    <source>
        <dbReference type="Proteomes" id="UP000001058"/>
    </source>
</evidence>
<dbReference type="SUPFAM" id="SSF48452">
    <property type="entry name" value="TPR-like"/>
    <property type="match status" value="1"/>
</dbReference>
<dbReference type="InterPro" id="IPR011990">
    <property type="entry name" value="TPR-like_helical_dom_sf"/>
</dbReference>
<dbReference type="RefSeq" id="XP_002955765.1">
    <property type="nucleotide sequence ID" value="XM_002955719.1"/>
</dbReference>
<dbReference type="STRING" id="3068.D8UAP6"/>
<dbReference type="KEGG" id="vcn:VOLCADRAFT_121454"/>
<evidence type="ECO:0000313" key="2">
    <source>
        <dbReference type="EMBL" id="EFJ43190.1"/>
    </source>
</evidence>
<dbReference type="Pfam" id="PF14559">
    <property type="entry name" value="TPR_19"/>
    <property type="match status" value="1"/>
</dbReference>
<proteinExistence type="predicted"/>
<accession>D8UAP6</accession>
<dbReference type="GeneID" id="9614423"/>
<evidence type="ECO:0000256" key="1">
    <source>
        <dbReference type="SAM" id="MobiDB-lite"/>
    </source>
</evidence>
<organism evidence="3">
    <name type="scientific">Volvox carteri f. nagariensis</name>
    <dbReference type="NCBI Taxonomy" id="3068"/>
    <lineage>
        <taxon>Eukaryota</taxon>
        <taxon>Viridiplantae</taxon>
        <taxon>Chlorophyta</taxon>
        <taxon>core chlorophytes</taxon>
        <taxon>Chlorophyceae</taxon>
        <taxon>CS clade</taxon>
        <taxon>Chlamydomonadales</taxon>
        <taxon>Volvocaceae</taxon>
        <taxon>Volvox</taxon>
    </lineage>
</organism>
<sequence>MQVSHYNLATRLQRCAPSLTRAHAPLPGIAARSGTYRRFPLIIQAAKGFGKSKPTPANTGANDEGPSKGRKGKAKRVQLQPGNVSPIPNQQRQQQSQDQMQAQFQTKLIDPDQSSEEEEEFMARLQALKAQGKEYAAAVTAADSAVTATAVTPAIFDAPVTPAGGGDYAPSSRRYSGIRPAQSPPDAIEEKILKTKITLYEDQLKADPNNDNITEALATSYARMLQYDRAAELLEKLSKRTPNDAEVWRLLGESSLLSQQPRKAVTALERAVELRRQQQQQQGTTATAVVTQPDLQLLTGLVDAYIANNDYPKAVDALRGVREDLQAAAAAAARSASMAAPAAALAVAPEAVGVEPRPAELPDVAEVAAEASVAPAMPEMLTAPPAPELAAAPAADTATSALPAAAPVKPLDPVGVELLTAKVYSAWRGHDQDALATYDELIKAFPEDYRGYLAKGVFLKEKGRKADAERMFLQARFFAPASKQQLVRAIAETKPAAPQLPDNN</sequence>
<reference evidence="2 3" key="1">
    <citation type="journal article" date="2010" name="Science">
        <title>Genomic analysis of organismal complexity in the multicellular green alga Volvox carteri.</title>
        <authorList>
            <person name="Prochnik S.E."/>
            <person name="Umen J."/>
            <person name="Nedelcu A.M."/>
            <person name="Hallmann A."/>
            <person name="Miller S.M."/>
            <person name="Nishii I."/>
            <person name="Ferris P."/>
            <person name="Kuo A."/>
            <person name="Mitros T."/>
            <person name="Fritz-Laylin L.K."/>
            <person name="Hellsten U."/>
            <person name="Chapman J."/>
            <person name="Simakov O."/>
            <person name="Rensing S.A."/>
            <person name="Terry A."/>
            <person name="Pangilinan J."/>
            <person name="Kapitonov V."/>
            <person name="Jurka J."/>
            <person name="Salamov A."/>
            <person name="Shapiro H."/>
            <person name="Schmutz J."/>
            <person name="Grimwood J."/>
            <person name="Lindquist E."/>
            <person name="Lucas S."/>
            <person name="Grigoriev I.V."/>
            <person name="Schmitt R."/>
            <person name="Kirk D."/>
            <person name="Rokhsar D.S."/>
        </authorList>
    </citation>
    <scope>NUCLEOTIDE SEQUENCE [LARGE SCALE GENOMIC DNA]</scope>
    <source>
        <strain evidence="3">f. Nagariensis / Eve</strain>
    </source>
</reference>
<dbReference type="EMBL" id="GL378375">
    <property type="protein sequence ID" value="EFJ43190.1"/>
    <property type="molecule type" value="Genomic_DNA"/>
</dbReference>
<dbReference type="OrthoDB" id="536368at2759"/>
<keyword evidence="3" id="KW-1185">Reference proteome</keyword>